<dbReference type="Proteomes" id="UP001498469">
    <property type="component" value="Unassembled WGS sequence"/>
</dbReference>
<keyword evidence="2" id="KW-1185">Reference proteome</keyword>
<proteinExistence type="predicted"/>
<evidence type="ECO:0000313" key="1">
    <source>
        <dbReference type="EMBL" id="MEF2111917.1"/>
    </source>
</evidence>
<name>A0ABU7UKK9_9CLOT</name>
<gene>
    <name evidence="1" type="ORF">SJI18_06290</name>
</gene>
<reference evidence="1 2" key="1">
    <citation type="submission" date="2023-11" db="EMBL/GenBank/DDBJ databases">
        <title>Draft genome sequence of a psychrophilic Clostridium strain from permafrost water brine.</title>
        <authorList>
            <person name="Shcherbakova V.A."/>
            <person name="Trubitsyn V.E."/>
            <person name="Zakharyuk A.G."/>
        </authorList>
    </citation>
    <scope>NUCLEOTIDE SEQUENCE [LARGE SCALE GENOMIC DNA]</scope>
    <source>
        <strain evidence="1 2">14F</strain>
    </source>
</reference>
<protein>
    <submittedName>
        <fullName evidence="1">Uncharacterized protein</fullName>
    </submittedName>
</protein>
<sequence>MISSIKIGSDKSVSLSEILNTIDKKETAVLTASPAMAENKRTREVI</sequence>
<comment type="caution">
    <text evidence="1">The sequence shown here is derived from an EMBL/GenBank/DDBJ whole genome shotgun (WGS) entry which is preliminary data.</text>
</comment>
<accession>A0ABU7UKK9</accession>
<dbReference type="RefSeq" id="WP_331701736.1">
    <property type="nucleotide sequence ID" value="NZ_JAZHFS010000004.1"/>
</dbReference>
<dbReference type="EMBL" id="JAZHFS010000004">
    <property type="protein sequence ID" value="MEF2111917.1"/>
    <property type="molecule type" value="Genomic_DNA"/>
</dbReference>
<organism evidence="1 2">
    <name type="scientific">Clostridium frigoriphilum</name>
    <dbReference type="NCBI Taxonomy" id="443253"/>
    <lineage>
        <taxon>Bacteria</taxon>
        <taxon>Bacillati</taxon>
        <taxon>Bacillota</taxon>
        <taxon>Clostridia</taxon>
        <taxon>Eubacteriales</taxon>
        <taxon>Clostridiaceae</taxon>
        <taxon>Clostridium</taxon>
    </lineage>
</organism>
<evidence type="ECO:0000313" key="2">
    <source>
        <dbReference type="Proteomes" id="UP001498469"/>
    </source>
</evidence>